<dbReference type="SMART" id="SM00355">
    <property type="entry name" value="ZnF_C2H2"/>
    <property type="match status" value="2"/>
</dbReference>
<dbReference type="Gene3D" id="3.30.160.60">
    <property type="entry name" value="Classic Zinc Finger"/>
    <property type="match status" value="1"/>
</dbReference>
<dbReference type="AlphaFoldDB" id="S4P5I0"/>
<dbReference type="GO" id="GO:0008270">
    <property type="term" value="F:zinc ion binding"/>
    <property type="evidence" value="ECO:0007669"/>
    <property type="project" value="UniProtKB-KW"/>
</dbReference>
<keyword evidence="1" id="KW-0863">Zinc-finger</keyword>
<reference evidence="3" key="1">
    <citation type="journal article" date="2013" name="BMC Genomics">
        <title>Unscrambling butterfly oogenesis.</title>
        <authorList>
            <person name="Carter J.M."/>
            <person name="Baker S.C."/>
            <person name="Pink R."/>
            <person name="Carter D.R."/>
            <person name="Collins A."/>
            <person name="Tomlin J."/>
            <person name="Gibbs M."/>
            <person name="Breuker C.J."/>
        </authorList>
    </citation>
    <scope>NUCLEOTIDE SEQUENCE</scope>
    <source>
        <tissue evidence="3">Ovary</tissue>
    </source>
</reference>
<accession>S4P5I0</accession>
<feature type="non-terminal residue" evidence="3">
    <location>
        <position position="1"/>
    </location>
</feature>
<evidence type="ECO:0000256" key="1">
    <source>
        <dbReference type="PROSITE-ProRule" id="PRU00042"/>
    </source>
</evidence>
<evidence type="ECO:0000259" key="2">
    <source>
        <dbReference type="PROSITE" id="PS50157"/>
    </source>
</evidence>
<dbReference type="PROSITE" id="PS50157">
    <property type="entry name" value="ZINC_FINGER_C2H2_2"/>
    <property type="match status" value="1"/>
</dbReference>
<dbReference type="InterPro" id="IPR013087">
    <property type="entry name" value="Znf_C2H2_type"/>
</dbReference>
<dbReference type="PROSITE" id="PS00028">
    <property type="entry name" value="ZINC_FINGER_C2H2_1"/>
    <property type="match status" value="1"/>
</dbReference>
<proteinExistence type="predicted"/>
<evidence type="ECO:0000313" key="3">
    <source>
        <dbReference type="EMBL" id="JAA83958.1"/>
    </source>
</evidence>
<name>S4P5I0_9NEOP</name>
<keyword evidence="1" id="KW-0479">Metal-binding</keyword>
<protein>
    <submittedName>
        <fullName evidence="3">Zinc finger protein 28</fullName>
    </submittedName>
</protein>
<reference evidence="3" key="2">
    <citation type="submission" date="2013-05" db="EMBL/GenBank/DDBJ databases">
        <authorList>
            <person name="Carter J.-M."/>
            <person name="Baker S.C."/>
            <person name="Pink R."/>
            <person name="Carter D.R.F."/>
            <person name="Collins A."/>
            <person name="Tomlin J."/>
            <person name="Gibbs M."/>
            <person name="Breuker C.J."/>
        </authorList>
    </citation>
    <scope>NUCLEOTIDE SEQUENCE</scope>
    <source>
        <tissue evidence="3">Ovary</tissue>
    </source>
</reference>
<feature type="domain" description="C2H2-type" evidence="2">
    <location>
        <begin position="23"/>
        <end position="46"/>
    </location>
</feature>
<keyword evidence="1" id="KW-0862">Zinc</keyword>
<dbReference type="SUPFAM" id="SSF57667">
    <property type="entry name" value="beta-beta-alpha zinc fingers"/>
    <property type="match status" value="1"/>
</dbReference>
<dbReference type="InterPro" id="IPR036236">
    <property type="entry name" value="Znf_C2H2_sf"/>
</dbReference>
<dbReference type="EMBL" id="GAIX01008602">
    <property type="protein sequence ID" value="JAA83958.1"/>
    <property type="molecule type" value="Transcribed_RNA"/>
</dbReference>
<sequence length="77" mass="8940">CGKGFLSYPRLVTHIESHKNGTYPCKKCKMTFPSISKLKYHTAKIHGTLGKTKLSKCHKCLVRFEHHYEKVKHLKEV</sequence>
<organism evidence="3">
    <name type="scientific">Pararge aegeria</name>
    <name type="common">speckled wood butterfly</name>
    <dbReference type="NCBI Taxonomy" id="116150"/>
    <lineage>
        <taxon>Eukaryota</taxon>
        <taxon>Metazoa</taxon>
        <taxon>Ecdysozoa</taxon>
        <taxon>Arthropoda</taxon>
        <taxon>Hexapoda</taxon>
        <taxon>Insecta</taxon>
        <taxon>Pterygota</taxon>
        <taxon>Neoptera</taxon>
        <taxon>Endopterygota</taxon>
        <taxon>Lepidoptera</taxon>
        <taxon>Glossata</taxon>
        <taxon>Ditrysia</taxon>
        <taxon>Papilionoidea</taxon>
        <taxon>Nymphalidae</taxon>
        <taxon>Satyrinae</taxon>
        <taxon>Satyrini</taxon>
        <taxon>Parargina</taxon>
        <taxon>Pararge</taxon>
    </lineage>
</organism>
<feature type="non-terminal residue" evidence="3">
    <location>
        <position position="77"/>
    </location>
</feature>